<dbReference type="Gene3D" id="2.60.40.10">
    <property type="entry name" value="Immunoglobulins"/>
    <property type="match status" value="6"/>
</dbReference>
<organism evidence="10 11">
    <name type="scientific">Periplaneta americana</name>
    <name type="common">American cockroach</name>
    <name type="synonym">Blatta americana</name>
    <dbReference type="NCBI Taxonomy" id="6978"/>
    <lineage>
        <taxon>Eukaryota</taxon>
        <taxon>Metazoa</taxon>
        <taxon>Ecdysozoa</taxon>
        <taxon>Arthropoda</taxon>
        <taxon>Hexapoda</taxon>
        <taxon>Insecta</taxon>
        <taxon>Pterygota</taxon>
        <taxon>Neoptera</taxon>
        <taxon>Polyneoptera</taxon>
        <taxon>Dictyoptera</taxon>
        <taxon>Blattodea</taxon>
        <taxon>Blattoidea</taxon>
        <taxon>Blattidae</taxon>
        <taxon>Blattinae</taxon>
        <taxon>Periplaneta</taxon>
    </lineage>
</organism>
<dbReference type="CDD" id="cd00096">
    <property type="entry name" value="Ig"/>
    <property type="match status" value="4"/>
</dbReference>
<evidence type="ECO:0000313" key="10">
    <source>
        <dbReference type="EMBL" id="KAJ4440366.1"/>
    </source>
</evidence>
<feature type="region of interest" description="Disordered" evidence="6">
    <location>
        <begin position="688"/>
        <end position="718"/>
    </location>
</feature>
<evidence type="ECO:0000256" key="7">
    <source>
        <dbReference type="SAM" id="Phobius"/>
    </source>
</evidence>
<keyword evidence="7" id="KW-1133">Transmembrane helix</keyword>
<dbReference type="Pfam" id="PF00041">
    <property type="entry name" value="fn3"/>
    <property type="match status" value="1"/>
</dbReference>
<evidence type="ECO:0000256" key="1">
    <source>
        <dbReference type="ARBA" id="ARBA00004479"/>
    </source>
</evidence>
<keyword evidence="11" id="KW-1185">Reference proteome</keyword>
<dbReference type="PROSITE" id="PS50853">
    <property type="entry name" value="FN3"/>
    <property type="match status" value="1"/>
</dbReference>
<dbReference type="PROSITE" id="PS50835">
    <property type="entry name" value="IG_LIKE"/>
    <property type="match status" value="5"/>
</dbReference>
<feature type="domain" description="Ig-like" evidence="8">
    <location>
        <begin position="188"/>
        <end position="279"/>
    </location>
</feature>
<dbReference type="InterPro" id="IPR036116">
    <property type="entry name" value="FN3_sf"/>
</dbReference>
<feature type="region of interest" description="Disordered" evidence="6">
    <location>
        <begin position="901"/>
        <end position="932"/>
    </location>
</feature>
<dbReference type="PANTHER" id="PTHR11640:SF134">
    <property type="entry name" value="ECHINOID, ISOFORM A-RELATED"/>
    <property type="match status" value="1"/>
</dbReference>
<feature type="region of interest" description="Disordered" evidence="6">
    <location>
        <begin position="842"/>
        <end position="861"/>
    </location>
</feature>
<dbReference type="Proteomes" id="UP001148838">
    <property type="component" value="Unassembled WGS sequence"/>
</dbReference>
<comment type="caution">
    <text evidence="10">The sequence shown here is derived from an EMBL/GenBank/DDBJ whole genome shotgun (WGS) entry which is preliminary data.</text>
</comment>
<accession>A0ABQ8T1M9</accession>
<feature type="non-terminal residue" evidence="10">
    <location>
        <position position="1"/>
    </location>
</feature>
<feature type="domain" description="Ig-like" evidence="8">
    <location>
        <begin position="286"/>
        <end position="394"/>
    </location>
</feature>
<evidence type="ECO:0000256" key="3">
    <source>
        <dbReference type="ARBA" id="ARBA00023157"/>
    </source>
</evidence>
<dbReference type="SUPFAM" id="SSF49265">
    <property type="entry name" value="Fibronectin type III"/>
    <property type="match status" value="1"/>
</dbReference>
<feature type="transmembrane region" description="Helical" evidence="7">
    <location>
        <begin position="759"/>
        <end position="779"/>
    </location>
</feature>
<proteinExistence type="predicted"/>
<dbReference type="InterPro" id="IPR003599">
    <property type="entry name" value="Ig_sub"/>
</dbReference>
<dbReference type="SUPFAM" id="SSF48726">
    <property type="entry name" value="Immunoglobulin"/>
    <property type="match status" value="5"/>
</dbReference>
<dbReference type="Pfam" id="PF13927">
    <property type="entry name" value="Ig_3"/>
    <property type="match status" value="4"/>
</dbReference>
<dbReference type="InterPro" id="IPR013783">
    <property type="entry name" value="Ig-like_fold"/>
</dbReference>
<evidence type="ECO:0000256" key="2">
    <source>
        <dbReference type="ARBA" id="ARBA00023136"/>
    </source>
</evidence>
<dbReference type="SMART" id="SM00408">
    <property type="entry name" value="IGc2"/>
    <property type="match status" value="5"/>
</dbReference>
<evidence type="ECO:0000313" key="11">
    <source>
        <dbReference type="Proteomes" id="UP001148838"/>
    </source>
</evidence>
<feature type="domain" description="Ig-like" evidence="8">
    <location>
        <begin position="399"/>
        <end position="496"/>
    </location>
</feature>
<dbReference type="SMART" id="SM00060">
    <property type="entry name" value="FN3"/>
    <property type="match status" value="1"/>
</dbReference>
<name>A0ABQ8T1M9_PERAM</name>
<comment type="subcellular location">
    <subcellularLocation>
        <location evidence="1">Membrane</location>
        <topology evidence="1">Single-pass type I membrane protein</topology>
    </subcellularLocation>
</comment>
<keyword evidence="2 7" id="KW-0472">Membrane</keyword>
<keyword evidence="5" id="KW-0393">Immunoglobulin domain</keyword>
<gene>
    <name evidence="10" type="ORF">ANN_08505</name>
</gene>
<keyword evidence="4" id="KW-0325">Glycoprotein</keyword>
<dbReference type="SMART" id="SM00409">
    <property type="entry name" value="IG"/>
    <property type="match status" value="5"/>
</dbReference>
<sequence>FPRVEVGPENPLRVERDATANLQCTVDAKPKVNNVRWTRNGRFIATAFTHTIHRVTLEDAGKYMCTADNGLGQAGEAEILLDVLYPPMVTIEAGSGAANHREAEEGETLVVHCNVSANPTPITVEWLRDGHPGFRQTGSVLRIERVSSESAGSYTCRAVNILNPSSQPRRRMEKIGNASITILVRHKPGRARISPDKPVAAEGTGITLTCSANPPGWPAPQYRWWRDGDLTSGSSNSAPATVLATGQKYTIPSAHLGSEGKYHCQATNEMGHGDPAFVNLVVHQPPRFLAKLQPHVTRRVGDSEFSATCGAIGKPKPSIRWLKDGHEITVDPKLFDISTDESEGRNSVFTVQSTLRFLGHNRPEGNQLLPADRGLYSCAFENEVKKAESSMHLRIEHEPIVLHQYNKVAYDLKETAEVVCRVQAYPRPEFQWNYGTNSAPLLTSSEGHYELNTTAESGDIHTSILKISNIRDADYGEYTCRVANSLGTIRTGIHLQPKGPPEKPATIKATEVGHNYVTLLWEPGFDGGIQNTKFFVSYRRVLAAAGDEMMTSDCYGASGITPRRSNGEGWQEFDCQKNNPCNVTSLEQHHTYVFKVKAVNTKGHSNCSEEVVAVTKVDRIPAPQRVTFDPESHSLSVNVGATCLQLVALVEASMDDSDDLSSWRLVENIPITGGPTATRKEATIHSLVRRGGQQSSVGRSLGDDDGAGERPAMATRQSNPRVRVKLCLRAEQEHCSDYTDAEIGSSYIKEAAALTTPTLIAIIVSCVVFVLFAGLLFMFCRCKRNQHKKGSGKDYEMESTVRPSLVTQQPPPPYYPSSGLENKALEHSLDLAMDDPAKSPVYASQNGYGYHGNPPPQGPQGHNINGGEWVNMGYMDNSYSNSNNGGSLNSQDSLWQMKLAAAGSNSGGGNSVPGTAGTPDHHHRPGVGGGQYGYDPLTHGGYGAVDDYAPYPHITSAPGDMDYQQRPPGGNAIPQRQDYGSDPYAAVHKPKKRMDQHLDSPYHDVSGLPDPYMDQLDCDDSKPQHISLSFDESLESGYSTPNSRSRRVIREIIV</sequence>
<feature type="region of interest" description="Disordered" evidence="6">
    <location>
        <begin position="951"/>
        <end position="1024"/>
    </location>
</feature>
<dbReference type="InterPro" id="IPR051275">
    <property type="entry name" value="Cell_adhesion_signaling"/>
</dbReference>
<dbReference type="Pfam" id="PF08205">
    <property type="entry name" value="C2-set_2"/>
    <property type="match status" value="1"/>
</dbReference>
<evidence type="ECO:0000256" key="6">
    <source>
        <dbReference type="SAM" id="MobiDB-lite"/>
    </source>
</evidence>
<feature type="compositionally biased region" description="Basic and acidic residues" evidence="6">
    <location>
        <begin position="993"/>
        <end position="1002"/>
    </location>
</feature>
<dbReference type="EMBL" id="JAJSOF020000017">
    <property type="protein sequence ID" value="KAJ4440366.1"/>
    <property type="molecule type" value="Genomic_DNA"/>
</dbReference>
<evidence type="ECO:0000259" key="8">
    <source>
        <dbReference type="PROSITE" id="PS50835"/>
    </source>
</evidence>
<dbReference type="InterPro" id="IPR003598">
    <property type="entry name" value="Ig_sub2"/>
</dbReference>
<keyword evidence="3" id="KW-1015">Disulfide bond</keyword>
<dbReference type="InterPro" id="IPR036179">
    <property type="entry name" value="Ig-like_dom_sf"/>
</dbReference>
<feature type="domain" description="Ig-like" evidence="8">
    <location>
        <begin position="87"/>
        <end position="173"/>
    </location>
</feature>
<dbReference type="PANTHER" id="PTHR11640">
    <property type="entry name" value="NEPHRIN"/>
    <property type="match status" value="1"/>
</dbReference>
<dbReference type="CDD" id="cd00063">
    <property type="entry name" value="FN3"/>
    <property type="match status" value="1"/>
</dbReference>
<feature type="domain" description="Ig-like" evidence="8">
    <location>
        <begin position="2"/>
        <end position="82"/>
    </location>
</feature>
<keyword evidence="7" id="KW-0812">Transmembrane</keyword>
<dbReference type="InterPro" id="IPR013162">
    <property type="entry name" value="CD80_C2-set"/>
</dbReference>
<protein>
    <submittedName>
        <fullName evidence="10">Uncharacterized protein</fullName>
    </submittedName>
</protein>
<feature type="domain" description="Fibronectin type-III" evidence="9">
    <location>
        <begin position="503"/>
        <end position="618"/>
    </location>
</feature>
<dbReference type="InterPro" id="IPR003961">
    <property type="entry name" value="FN3_dom"/>
</dbReference>
<evidence type="ECO:0000256" key="5">
    <source>
        <dbReference type="ARBA" id="ARBA00023319"/>
    </source>
</evidence>
<evidence type="ECO:0000256" key="4">
    <source>
        <dbReference type="ARBA" id="ARBA00023180"/>
    </source>
</evidence>
<feature type="region of interest" description="Disordered" evidence="6">
    <location>
        <begin position="788"/>
        <end position="812"/>
    </location>
</feature>
<reference evidence="10 11" key="1">
    <citation type="journal article" date="2022" name="Allergy">
        <title>Genome assembly and annotation of Periplaneta americana reveal a comprehensive cockroach allergen profile.</title>
        <authorList>
            <person name="Wang L."/>
            <person name="Xiong Q."/>
            <person name="Saelim N."/>
            <person name="Wang L."/>
            <person name="Nong W."/>
            <person name="Wan A.T."/>
            <person name="Shi M."/>
            <person name="Liu X."/>
            <person name="Cao Q."/>
            <person name="Hui J.H.L."/>
            <person name="Sookrung N."/>
            <person name="Leung T.F."/>
            <person name="Tungtrongchitr A."/>
            <person name="Tsui S.K.W."/>
        </authorList>
    </citation>
    <scope>NUCLEOTIDE SEQUENCE [LARGE SCALE GENOMIC DNA]</scope>
    <source>
        <strain evidence="10">PWHHKU_190912</strain>
    </source>
</reference>
<dbReference type="InterPro" id="IPR007110">
    <property type="entry name" value="Ig-like_dom"/>
</dbReference>
<evidence type="ECO:0000259" key="9">
    <source>
        <dbReference type="PROSITE" id="PS50853"/>
    </source>
</evidence>